<accession>A0A540WAZ3</accession>
<dbReference type="Pfam" id="PF01636">
    <property type="entry name" value="APH"/>
    <property type="match status" value="1"/>
</dbReference>
<reference evidence="2 3" key="1">
    <citation type="submission" date="2019-06" db="EMBL/GenBank/DDBJ databases">
        <title>Description of Kitasatospora acidophila sp. nov. isolated from pine grove soil, and reclassification of Streptomyces novaecaesareae to Kitasatospora novaeceasareae comb. nov.</title>
        <authorList>
            <person name="Kim M.J."/>
        </authorList>
    </citation>
    <scope>NUCLEOTIDE SEQUENCE [LARGE SCALE GENOMIC DNA]</scope>
    <source>
        <strain evidence="2 3">MMS16-CNU292</strain>
    </source>
</reference>
<dbReference type="Gene3D" id="3.90.1200.10">
    <property type="match status" value="1"/>
</dbReference>
<keyword evidence="3" id="KW-1185">Reference proteome</keyword>
<dbReference type="EMBL" id="VIGB01000003">
    <property type="protein sequence ID" value="TQF06132.1"/>
    <property type="molecule type" value="Genomic_DNA"/>
</dbReference>
<dbReference type="PANTHER" id="PTHR21310:SF42">
    <property type="entry name" value="BIFUNCTIONAL AAC_APH"/>
    <property type="match status" value="1"/>
</dbReference>
<dbReference type="Gene3D" id="3.30.200.20">
    <property type="entry name" value="Phosphorylase Kinase, domain 1"/>
    <property type="match status" value="1"/>
</dbReference>
<gene>
    <name evidence="2" type="ORF">E6W39_32825</name>
</gene>
<keyword evidence="2" id="KW-0808">Transferase</keyword>
<comment type="caution">
    <text evidence="2">The sequence shown here is derived from an EMBL/GenBank/DDBJ whole genome shotgun (WGS) entry which is preliminary data.</text>
</comment>
<dbReference type="AlphaFoldDB" id="A0A540WAZ3"/>
<dbReference type="InterPro" id="IPR011009">
    <property type="entry name" value="Kinase-like_dom_sf"/>
</dbReference>
<dbReference type="GO" id="GO:0016740">
    <property type="term" value="F:transferase activity"/>
    <property type="evidence" value="ECO:0007669"/>
    <property type="project" value="UniProtKB-KW"/>
</dbReference>
<feature type="domain" description="Aminoglycoside phosphotransferase" evidence="1">
    <location>
        <begin position="33"/>
        <end position="259"/>
    </location>
</feature>
<protein>
    <submittedName>
        <fullName evidence="2">Aminoglycoside phosphotransferase family protein</fullName>
    </submittedName>
</protein>
<organism evidence="2 3">
    <name type="scientific">Kitasatospora acidiphila</name>
    <dbReference type="NCBI Taxonomy" id="2567942"/>
    <lineage>
        <taxon>Bacteria</taxon>
        <taxon>Bacillati</taxon>
        <taxon>Actinomycetota</taxon>
        <taxon>Actinomycetes</taxon>
        <taxon>Kitasatosporales</taxon>
        <taxon>Streptomycetaceae</taxon>
        <taxon>Kitasatospora</taxon>
    </lineage>
</organism>
<proteinExistence type="predicted"/>
<dbReference type="PANTHER" id="PTHR21310">
    <property type="entry name" value="AMINOGLYCOSIDE PHOSPHOTRANSFERASE-RELATED-RELATED"/>
    <property type="match status" value="1"/>
</dbReference>
<dbReference type="OrthoDB" id="9797603at2"/>
<evidence type="ECO:0000313" key="2">
    <source>
        <dbReference type="EMBL" id="TQF06132.1"/>
    </source>
</evidence>
<evidence type="ECO:0000259" key="1">
    <source>
        <dbReference type="Pfam" id="PF01636"/>
    </source>
</evidence>
<dbReference type="InterPro" id="IPR002575">
    <property type="entry name" value="Aminoglycoside_PTrfase"/>
</dbReference>
<dbReference type="CDD" id="cd05155">
    <property type="entry name" value="APH_ChoK_like_1"/>
    <property type="match status" value="1"/>
</dbReference>
<name>A0A540WAZ3_9ACTN</name>
<dbReference type="SUPFAM" id="SSF56112">
    <property type="entry name" value="Protein kinase-like (PK-like)"/>
    <property type="match status" value="1"/>
</dbReference>
<evidence type="ECO:0000313" key="3">
    <source>
        <dbReference type="Proteomes" id="UP000319103"/>
    </source>
</evidence>
<dbReference type="Proteomes" id="UP000319103">
    <property type="component" value="Unassembled WGS sequence"/>
</dbReference>
<dbReference type="RefSeq" id="WP_141636578.1">
    <property type="nucleotide sequence ID" value="NZ_VIGB01000003.1"/>
</dbReference>
<dbReference type="InterPro" id="IPR051678">
    <property type="entry name" value="AGP_Transferase"/>
</dbReference>
<sequence>MTHTEMDITAELVRELLRDQHPDLADHPVQLGARGWDNQLWRLGDDLAVRLPWATESADALLRKEHAWLPALAPRLPLPVPVPQRLGEPSERFPRPWIVTTWVQGEPADRAPATRAAEAADTLAAFLTELHQPAPTGAPAGRYRGGPLAEYAEGFAAQLASATELGLLPDPDAVRAVWEDAAAAPDWAGPALWLHADLHPANVLTADGTFCGVIDFGDLCAGDPACDLAAAWLLLPDGAADRFHAAYQPTPDAATLRRARGYAVLKALSCILIGDAGDHGRPGGKPTWGPPGHAALRRLIATAGR</sequence>